<feature type="signal peptide" evidence="2">
    <location>
        <begin position="1"/>
        <end position="18"/>
    </location>
</feature>
<dbReference type="PANTHER" id="PTHR13593">
    <property type="match status" value="1"/>
</dbReference>
<dbReference type="InterPro" id="IPR051057">
    <property type="entry name" value="PI-PLC_domain"/>
</dbReference>
<gene>
    <name evidence="3" type="ORF">LSUE1_G007437</name>
</gene>
<dbReference type="PROSITE" id="PS50007">
    <property type="entry name" value="PIPLC_X_DOMAIN"/>
    <property type="match status" value="1"/>
</dbReference>
<dbReference type="OrthoDB" id="1046782at2759"/>
<name>A0A8T9C176_9HELO</name>
<evidence type="ECO:0000313" key="3">
    <source>
        <dbReference type="EMBL" id="TVY75692.1"/>
    </source>
</evidence>
<evidence type="ECO:0000256" key="1">
    <source>
        <dbReference type="SAM" id="MobiDB-lite"/>
    </source>
</evidence>
<feature type="region of interest" description="Disordered" evidence="1">
    <location>
        <begin position="763"/>
        <end position="815"/>
    </location>
</feature>
<sequence length="885" mass="98360">MRPYKIFTTLVLAIGALAGQGSFVELDNGTPYDWKLVNHHAYQMKWKPAELITAGSSHEQYLEWTKDLLGDDSAAEATYAIVGSPEPQSFTIQARQRGGRKVQIQFHDSLASLGNPKNSLIDLGWKHDGAVSFVLTGNDSSNYVSSNPPVAWMQATFPTIGSRTLREIAMPESHDAGMSELTHAYLGVPYNTQTQSVHIYKQLVFGARWFDLRPAHRKGHWYAGHFSHTVGKWFGGATGRNIENVVRDINRFTSESPGELIFLDLSHDMDIDRWWAPLRPIMWQKLYRQLAKINDLWVEHPDDLPEDLSSVPLSTFVTPGSKSAVIVILPPGAPLPQESLMRLKERSTAASLDADIVKDKGPPPEGKPVSYIDGVSHIDGVKYTDGIIYIDGHVQGSIINPEEVPPIDTENGWGDYADSHTFKWTSLPASNHNAFPELQNFTSSGHQNITINGTSTSHIVSRKKKKPTPEVLSPVGPWARAFIPASRFPSSGSYSETREAGKLAPDQLAKLASNRGSPSSPILHSVWTLTQKLTDVIDITNRLHSIVYMARYAQHCALRDIWGASKKGVTWPNLIQIDNIDSNAIAGLAVAINSYFPTSSGAPKQRRSWRSKRRAELDARAVESASFVPPVVEIIESVVAPDNDDKEVEQRHKGFWGSILDLFAWKKILNFFQRVHHQSQQSSRDERGAVLEARAVESTSSVNPVLDTIMELETVAPDNGNDGDTDVGSELQQVYIYEKIKGLWKKILDLLPWGRILKLLPHHHSQHSRDVKRAVAESPDTNPEPSPPPPPAPPSPPPPVIAPTPAPAPPSDPHKTSVWEYIGCLKNSFTPKCLSLIGQKEAEEKRKHEKNKAEEKRKKAEKKKEEAEKKAKEEQTKKQGKKEGH</sequence>
<dbReference type="SUPFAM" id="SSF51695">
    <property type="entry name" value="PLC-like phosphodiesterases"/>
    <property type="match status" value="1"/>
</dbReference>
<keyword evidence="2" id="KW-0732">Signal</keyword>
<organism evidence="3 4">
    <name type="scientific">Lachnellula suecica</name>
    <dbReference type="NCBI Taxonomy" id="602035"/>
    <lineage>
        <taxon>Eukaryota</taxon>
        <taxon>Fungi</taxon>
        <taxon>Dikarya</taxon>
        <taxon>Ascomycota</taxon>
        <taxon>Pezizomycotina</taxon>
        <taxon>Leotiomycetes</taxon>
        <taxon>Helotiales</taxon>
        <taxon>Lachnaceae</taxon>
        <taxon>Lachnellula</taxon>
    </lineage>
</organism>
<dbReference type="GO" id="GO:0008081">
    <property type="term" value="F:phosphoric diester hydrolase activity"/>
    <property type="evidence" value="ECO:0007669"/>
    <property type="project" value="InterPro"/>
</dbReference>
<dbReference type="Proteomes" id="UP000469558">
    <property type="component" value="Unassembled WGS sequence"/>
</dbReference>
<evidence type="ECO:0000256" key="2">
    <source>
        <dbReference type="SAM" id="SignalP"/>
    </source>
</evidence>
<feature type="compositionally biased region" description="Pro residues" evidence="1">
    <location>
        <begin position="782"/>
        <end position="811"/>
    </location>
</feature>
<accession>A0A8T9C176</accession>
<protein>
    <submittedName>
        <fullName evidence="3">PI-PLC X-box domain-containing protein</fullName>
    </submittedName>
</protein>
<dbReference type="Gene3D" id="3.20.20.190">
    <property type="entry name" value="Phosphatidylinositol (PI) phosphodiesterase"/>
    <property type="match status" value="1"/>
</dbReference>
<evidence type="ECO:0000313" key="4">
    <source>
        <dbReference type="Proteomes" id="UP000469558"/>
    </source>
</evidence>
<dbReference type="EMBL" id="QGMK01000975">
    <property type="protein sequence ID" value="TVY75692.1"/>
    <property type="molecule type" value="Genomic_DNA"/>
</dbReference>
<proteinExistence type="predicted"/>
<feature type="region of interest" description="Disordered" evidence="1">
    <location>
        <begin position="841"/>
        <end position="885"/>
    </location>
</feature>
<dbReference type="InterPro" id="IPR017946">
    <property type="entry name" value="PLC-like_Pdiesterase_TIM-brl"/>
</dbReference>
<dbReference type="GO" id="GO:0006629">
    <property type="term" value="P:lipid metabolic process"/>
    <property type="evidence" value="ECO:0007669"/>
    <property type="project" value="InterPro"/>
</dbReference>
<comment type="caution">
    <text evidence="3">The sequence shown here is derived from an EMBL/GenBank/DDBJ whole genome shotgun (WGS) entry which is preliminary data.</text>
</comment>
<feature type="chain" id="PRO_5035779842" evidence="2">
    <location>
        <begin position="19"/>
        <end position="885"/>
    </location>
</feature>
<dbReference type="AlphaFoldDB" id="A0A8T9C176"/>
<dbReference type="PANTHER" id="PTHR13593:SF143">
    <property type="entry name" value="PHOSPHATIDYLINOSITOL-SPECIFIC PHOSPHOLIPASE C X DOMAIN-CONTAINING PROTEIN"/>
    <property type="match status" value="1"/>
</dbReference>
<reference evidence="3 4" key="1">
    <citation type="submission" date="2018-05" db="EMBL/GenBank/DDBJ databases">
        <title>Genome sequencing and assembly of the regulated plant pathogen Lachnellula willkommii and related sister species for the development of diagnostic species identification markers.</title>
        <authorList>
            <person name="Giroux E."/>
            <person name="Bilodeau G."/>
        </authorList>
    </citation>
    <scope>NUCLEOTIDE SEQUENCE [LARGE SCALE GENOMIC DNA]</scope>
    <source>
        <strain evidence="3 4">CBS 268.59</strain>
    </source>
</reference>
<keyword evidence="4" id="KW-1185">Reference proteome</keyword>